<reference evidence="9" key="1">
    <citation type="journal article" date="2012" name="J. Bacteriol.">
        <title>Genome Sequence of Micromonospora lupini Lupac 08, Isolated from Root Nodules of Lupinus angustifolius.</title>
        <authorList>
            <person name="Alonso-Vega P."/>
            <person name="Normand P."/>
            <person name="Bacigalupe R."/>
            <person name="Pujic P."/>
            <person name="Lajus A."/>
            <person name="Vallenet D."/>
            <person name="Carro L."/>
            <person name="Coll P."/>
            <person name="Trujillo M.E."/>
        </authorList>
    </citation>
    <scope>NUCLEOTIDE SEQUENCE [LARGE SCALE GENOMIC DNA]</scope>
    <source>
        <strain evidence="9">Lupac 08</strain>
    </source>
</reference>
<feature type="transmembrane region" description="Helical" evidence="6">
    <location>
        <begin position="81"/>
        <end position="99"/>
    </location>
</feature>
<feature type="transmembrane region" description="Helical" evidence="6">
    <location>
        <begin position="344"/>
        <end position="364"/>
    </location>
</feature>
<dbReference type="GO" id="GO:0022857">
    <property type="term" value="F:transmembrane transporter activity"/>
    <property type="evidence" value="ECO:0007669"/>
    <property type="project" value="InterPro"/>
</dbReference>
<dbReference type="SUPFAM" id="SSF103473">
    <property type="entry name" value="MFS general substrate transporter"/>
    <property type="match status" value="1"/>
</dbReference>
<sequence length="503" mass="51952">MSGAAPPSGMSRRLTFLLAVAAGAAIANLYWAQPLLNFIADDLHAATARAGWLVTATQIGYAIGVSLLVPLGDVLDRRRFIPMLLVASAAALLLCALAPSFGVLLLALTVLGVTTISGQLLTPLAGDLAGDAHRGRIVGVVGSGTLSGILASRTISGFVAGAAGWRTTFALAAVVAVLLAILLYRAIPPLAPRARMPYPRLIASVGAVVLRERAARWTLALAATGFAAFSLFWTALTFLLSGPPFHYPVAVIGMFGLAGLAGVLSGLRGGRLHDSGLSIPATGVAWTLALGAFVVAAFAGRSVALLLIAIIMIDVALQTQALLNRARLFALSPEARSRLNTALATGNFIGAAVGSTAATTLWALGGWTAVTATGMGLCCFALAVWALGRRGPLLIRDRELQIVDGFRQVRTEGVHDPRARLDADSEQGRRQDEDCETDHPPEQAGDGELPVPQARGAGGEADHGQRWDPDRGGDQHCRKGGAAAGEPAPDRPGPPGGPCGRTT</sequence>
<feature type="domain" description="Major facilitator superfamily (MFS) profile" evidence="7">
    <location>
        <begin position="14"/>
        <end position="391"/>
    </location>
</feature>
<dbReference type="InterPro" id="IPR036259">
    <property type="entry name" value="MFS_trans_sf"/>
</dbReference>
<dbReference type="STRING" id="1150864.MILUP08_41930"/>
<keyword evidence="2 6" id="KW-0812">Transmembrane</keyword>
<feature type="compositionally biased region" description="Basic and acidic residues" evidence="5">
    <location>
        <begin position="460"/>
        <end position="477"/>
    </location>
</feature>
<feature type="compositionally biased region" description="Basic and acidic residues" evidence="5">
    <location>
        <begin position="414"/>
        <end position="441"/>
    </location>
</feature>
<feature type="region of interest" description="Disordered" evidence="5">
    <location>
        <begin position="414"/>
        <end position="503"/>
    </location>
</feature>
<dbReference type="GO" id="GO:0005886">
    <property type="term" value="C:plasma membrane"/>
    <property type="evidence" value="ECO:0007669"/>
    <property type="project" value="UniProtKB-SubCell"/>
</dbReference>
<evidence type="ECO:0000259" key="7">
    <source>
        <dbReference type="PROSITE" id="PS50850"/>
    </source>
</evidence>
<gene>
    <name evidence="8" type="ORF">MILUP08_41930</name>
</gene>
<dbReference type="PANTHER" id="PTHR42910">
    <property type="entry name" value="TRANSPORTER SCO4007-RELATED"/>
    <property type="match status" value="1"/>
</dbReference>
<evidence type="ECO:0000256" key="6">
    <source>
        <dbReference type="SAM" id="Phobius"/>
    </source>
</evidence>
<dbReference type="eggNOG" id="COG2814">
    <property type="taxonomic scope" value="Bacteria"/>
</dbReference>
<dbReference type="Proteomes" id="UP000003448">
    <property type="component" value="Unassembled WGS sequence"/>
</dbReference>
<keyword evidence="3 6" id="KW-1133">Transmembrane helix</keyword>
<dbReference type="PANTHER" id="PTHR42910:SF1">
    <property type="entry name" value="MAJOR FACILITATOR SUPERFAMILY (MFS) PROFILE DOMAIN-CONTAINING PROTEIN"/>
    <property type="match status" value="1"/>
</dbReference>
<evidence type="ECO:0000256" key="5">
    <source>
        <dbReference type="SAM" id="MobiDB-lite"/>
    </source>
</evidence>
<feature type="transmembrane region" description="Helical" evidence="6">
    <location>
        <begin position="304"/>
        <end position="323"/>
    </location>
</feature>
<comment type="caution">
    <text evidence="8">The sequence shown here is derived from an EMBL/GenBank/DDBJ whole genome shotgun (WGS) entry which is preliminary data.</text>
</comment>
<dbReference type="Pfam" id="PF07690">
    <property type="entry name" value="MFS_1"/>
    <property type="match status" value="1"/>
</dbReference>
<accession>I0KZL4</accession>
<organism evidence="8 9">
    <name type="scientific">Micromonospora lupini str. Lupac 08</name>
    <dbReference type="NCBI Taxonomy" id="1150864"/>
    <lineage>
        <taxon>Bacteria</taxon>
        <taxon>Bacillati</taxon>
        <taxon>Actinomycetota</taxon>
        <taxon>Actinomycetes</taxon>
        <taxon>Micromonosporales</taxon>
        <taxon>Micromonosporaceae</taxon>
        <taxon>Micromonospora</taxon>
    </lineage>
</organism>
<feature type="transmembrane region" description="Helical" evidence="6">
    <location>
        <begin position="245"/>
        <end position="267"/>
    </location>
</feature>
<evidence type="ECO:0000313" key="9">
    <source>
        <dbReference type="Proteomes" id="UP000003448"/>
    </source>
</evidence>
<feature type="transmembrane region" description="Helical" evidence="6">
    <location>
        <begin position="169"/>
        <end position="187"/>
    </location>
</feature>
<feature type="transmembrane region" description="Helical" evidence="6">
    <location>
        <begin position="219"/>
        <end position="239"/>
    </location>
</feature>
<name>I0KZL4_9ACTN</name>
<feature type="transmembrane region" description="Helical" evidence="6">
    <location>
        <begin position="279"/>
        <end position="298"/>
    </location>
</feature>
<dbReference type="InterPro" id="IPR011701">
    <property type="entry name" value="MFS"/>
</dbReference>
<protein>
    <submittedName>
        <fullName evidence="8">Major facilitator superfamily protein (Modular protein) permease</fullName>
    </submittedName>
</protein>
<evidence type="ECO:0000256" key="4">
    <source>
        <dbReference type="ARBA" id="ARBA00023136"/>
    </source>
</evidence>
<evidence type="ECO:0000313" key="8">
    <source>
        <dbReference type="EMBL" id="CCH17011.1"/>
    </source>
</evidence>
<keyword evidence="4 6" id="KW-0472">Membrane</keyword>
<dbReference type="CDD" id="cd17324">
    <property type="entry name" value="MFS_NepI_like"/>
    <property type="match status" value="1"/>
</dbReference>
<dbReference type="AlphaFoldDB" id="I0KZL4"/>
<dbReference type="InterPro" id="IPR020846">
    <property type="entry name" value="MFS_dom"/>
</dbReference>
<dbReference type="EMBL" id="CAIE01000017">
    <property type="protein sequence ID" value="CCH17011.1"/>
    <property type="molecule type" value="Genomic_DNA"/>
</dbReference>
<evidence type="ECO:0000256" key="3">
    <source>
        <dbReference type="ARBA" id="ARBA00022989"/>
    </source>
</evidence>
<feature type="transmembrane region" description="Helical" evidence="6">
    <location>
        <begin position="51"/>
        <end position="69"/>
    </location>
</feature>
<comment type="subcellular location">
    <subcellularLocation>
        <location evidence="1">Cell membrane</location>
        <topology evidence="1">Multi-pass membrane protein</topology>
    </subcellularLocation>
</comment>
<feature type="transmembrane region" description="Helical" evidence="6">
    <location>
        <begin position="370"/>
        <end position="388"/>
    </location>
</feature>
<dbReference type="Gene3D" id="1.20.1250.20">
    <property type="entry name" value="MFS general substrate transporter like domains"/>
    <property type="match status" value="1"/>
</dbReference>
<dbReference type="PROSITE" id="PS50850">
    <property type="entry name" value="MFS"/>
    <property type="match status" value="1"/>
</dbReference>
<evidence type="ECO:0000256" key="1">
    <source>
        <dbReference type="ARBA" id="ARBA00004651"/>
    </source>
</evidence>
<keyword evidence="9" id="KW-1185">Reference proteome</keyword>
<proteinExistence type="predicted"/>
<evidence type="ECO:0000256" key="2">
    <source>
        <dbReference type="ARBA" id="ARBA00022692"/>
    </source>
</evidence>